<dbReference type="RefSeq" id="WP_271632693.1">
    <property type="nucleotide sequence ID" value="NZ_CP094970.1"/>
</dbReference>
<dbReference type="Proteomes" id="UP001164390">
    <property type="component" value="Chromosome"/>
</dbReference>
<reference evidence="3" key="1">
    <citation type="submission" date="2022-01" db="EMBL/GenBank/DDBJ databases">
        <title>Nocardioidaceae gen. sp. A5X3R13.</title>
        <authorList>
            <person name="Lopez Marin M.A."/>
            <person name="Uhlik O."/>
        </authorList>
    </citation>
    <scope>NUCLEOTIDE SEQUENCE</scope>
    <source>
        <strain evidence="3">A5X3R13</strain>
    </source>
</reference>
<dbReference type="InterPro" id="IPR059026">
    <property type="entry name" value="LpqB_N"/>
</dbReference>
<dbReference type="InterPro" id="IPR018910">
    <property type="entry name" value="LpqB_C"/>
</dbReference>
<dbReference type="Pfam" id="PF10647">
    <property type="entry name" value="Gmad1"/>
    <property type="match status" value="1"/>
</dbReference>
<evidence type="ECO:0000313" key="3">
    <source>
        <dbReference type="EMBL" id="UYM04046.1"/>
    </source>
</evidence>
<dbReference type="AlphaFoldDB" id="A0AA46YK14"/>
<evidence type="ECO:0000259" key="2">
    <source>
        <dbReference type="SMART" id="SM00909"/>
    </source>
</evidence>
<name>A0AA46YK14_9ACTN</name>
<evidence type="ECO:0000313" key="4">
    <source>
        <dbReference type="Proteomes" id="UP001164390"/>
    </source>
</evidence>
<gene>
    <name evidence="3" type="ORF">L0C25_16035</name>
</gene>
<dbReference type="SUPFAM" id="SSF82171">
    <property type="entry name" value="DPP6 N-terminal domain-like"/>
    <property type="match status" value="1"/>
</dbReference>
<dbReference type="InterPro" id="IPR019606">
    <property type="entry name" value="GerMN"/>
</dbReference>
<proteinExistence type="predicted"/>
<dbReference type="Pfam" id="PF10646">
    <property type="entry name" value="Germane"/>
    <property type="match status" value="1"/>
</dbReference>
<organism evidence="3 4">
    <name type="scientific">Solicola gregarius</name>
    <dbReference type="NCBI Taxonomy" id="2908642"/>
    <lineage>
        <taxon>Bacteria</taxon>
        <taxon>Bacillati</taxon>
        <taxon>Actinomycetota</taxon>
        <taxon>Actinomycetes</taxon>
        <taxon>Propionibacteriales</taxon>
        <taxon>Nocardioidaceae</taxon>
        <taxon>Solicola</taxon>
    </lineage>
</organism>
<feature type="signal peptide" evidence="1">
    <location>
        <begin position="1"/>
        <end position="23"/>
    </location>
</feature>
<accession>A0AA46YK14</accession>
<dbReference type="KEGG" id="sgrg:L0C25_16035"/>
<protein>
    <submittedName>
        <fullName evidence="3">LpqB family beta-propeller domain-containing protein</fullName>
    </submittedName>
</protein>
<dbReference type="Pfam" id="PF25976">
    <property type="entry name" value="LpqB_N"/>
    <property type="match status" value="1"/>
</dbReference>
<feature type="domain" description="GerMN" evidence="2">
    <location>
        <begin position="196"/>
        <end position="286"/>
    </location>
</feature>
<keyword evidence="4" id="KW-1185">Reference proteome</keyword>
<dbReference type="EMBL" id="CP094970">
    <property type="protein sequence ID" value="UYM04046.1"/>
    <property type="molecule type" value="Genomic_DNA"/>
</dbReference>
<feature type="chain" id="PRO_5041333646" evidence="1">
    <location>
        <begin position="24"/>
        <end position="586"/>
    </location>
</feature>
<dbReference type="SMART" id="SM00909">
    <property type="entry name" value="Germane"/>
    <property type="match status" value="1"/>
</dbReference>
<keyword evidence="1" id="KW-0732">Signal</keyword>
<evidence type="ECO:0000256" key="1">
    <source>
        <dbReference type="SAM" id="SignalP"/>
    </source>
</evidence>
<sequence length="586" mass="63245">MARRVLMATVAAAALAVAGCASIPDTGTVHTADSTTDKAVDSLYTPPGPQPGASPEELIGQFLDAMRAKPVTSEVAREFLTEKAADSWDPDQETIVYNSETQQEMSGDRVELVLDTYASLGRRGGFTPTFGDDRALDLKFEKEDGQWRIADPPDAYLLDESQFEGNYLPLSLYFINDSHRSAVPDPVYLPEGDQLATSAIDGLLQGPSDALGEAATTFIPQDTELEVSVRVGDGGIAEVRLAGDLEDLDADSRKLMSAQIVLTLRQVPGVEGVRILVDDVPYEVSGVDEVQPTNAWDQYDPSVSSEPSDLFAMHNGRLVVIQDDEVHEFAGPWEGTRADIDDFAVNGDEDRIAVVEEGRTTASVGSLAINAADRKTVLVGDHLLAPRWDPLDWLWLVDARKESTSIAVWHEGGELRSIPIGELDGMRVTSISISPDGTRFAAIALPPGAKDGRDAAAYVGYIRRSSKDNRPVEVEGVHRVRLDSSNLKNLRSVAWRDATHLVLLADRGALSRQPYVVAIDGSSISGGVSVDQPSLPEVGAVSVAASGRISDPIYVADDDGGVWKLDSTQRWSKISDEKIWTPHYAG</sequence>
<dbReference type="PROSITE" id="PS51257">
    <property type="entry name" value="PROKAR_LIPOPROTEIN"/>
    <property type="match status" value="1"/>
</dbReference>